<dbReference type="GO" id="GO:0005524">
    <property type="term" value="F:ATP binding"/>
    <property type="evidence" value="ECO:0007669"/>
    <property type="project" value="UniProtKB-KW"/>
</dbReference>
<dbReference type="InterPro" id="IPR017871">
    <property type="entry name" value="ABC_transporter-like_CS"/>
</dbReference>
<dbReference type="Gene3D" id="3.40.50.300">
    <property type="entry name" value="P-loop containing nucleotide triphosphate hydrolases"/>
    <property type="match status" value="1"/>
</dbReference>
<dbReference type="PANTHER" id="PTHR24220:SF685">
    <property type="entry name" value="ABC TRANSPORTER RELATED"/>
    <property type="match status" value="1"/>
</dbReference>
<feature type="region of interest" description="Disordered" evidence="4">
    <location>
        <begin position="1"/>
        <end position="22"/>
    </location>
</feature>
<keyword evidence="7" id="KW-1185">Reference proteome</keyword>
<evidence type="ECO:0000259" key="5">
    <source>
        <dbReference type="PROSITE" id="PS50893"/>
    </source>
</evidence>
<dbReference type="GO" id="GO:0098796">
    <property type="term" value="C:membrane protein complex"/>
    <property type="evidence" value="ECO:0007669"/>
    <property type="project" value="UniProtKB-ARBA"/>
</dbReference>
<dbReference type="AlphaFoldDB" id="A0A4U2YID0"/>
<dbReference type="InterPro" id="IPR003439">
    <property type="entry name" value="ABC_transporter-like_ATP-bd"/>
</dbReference>
<dbReference type="EMBL" id="SZPY01000004">
    <property type="protein sequence ID" value="TKI60828.1"/>
    <property type="molecule type" value="Genomic_DNA"/>
</dbReference>
<name>A0A4U2YID0_9ACTN</name>
<feature type="domain" description="ABC transporter" evidence="5">
    <location>
        <begin position="26"/>
        <end position="257"/>
    </location>
</feature>
<sequence>MSAPATHRTPPPPPSQPTPTRSGAALTLLDVRKEYAGPAAPVHALRGVSLSLAPGSFTAVMGPSGSGKSTLLHCAAGLDVPTSGQVHVGGHDISRLTPDRLARFRRDHVGFVFQAYNLVPHLSVADNVALPVILAGREPDLAWMAHLLGSVGLSGMEGRRPGDLSGGQAQRVAIARALFSRPTLVFADEPTGALDVRTGTEVLGVLRDTAAQLGQTLVVVTHDATVAAAAEQVLLLADGQVVDRIDAPTAQLVADRMLGLER</sequence>
<accession>A0A4U2YID0</accession>
<protein>
    <submittedName>
        <fullName evidence="6">ABC transporter ATP-binding protein</fullName>
    </submittedName>
</protein>
<dbReference type="GO" id="GO:0022857">
    <property type="term" value="F:transmembrane transporter activity"/>
    <property type="evidence" value="ECO:0007669"/>
    <property type="project" value="TreeGrafter"/>
</dbReference>
<reference evidence="6 7" key="1">
    <citation type="submission" date="2019-04" db="EMBL/GenBank/DDBJ databases">
        <authorList>
            <person name="Dong K."/>
        </authorList>
    </citation>
    <scope>NUCLEOTIDE SEQUENCE [LARGE SCALE GENOMIC DNA]</scope>
    <source>
        <strain evidence="7">dk3543</strain>
    </source>
</reference>
<evidence type="ECO:0000256" key="2">
    <source>
        <dbReference type="ARBA" id="ARBA00022741"/>
    </source>
</evidence>
<dbReference type="SUPFAM" id="SSF52540">
    <property type="entry name" value="P-loop containing nucleoside triphosphate hydrolases"/>
    <property type="match status" value="1"/>
</dbReference>
<dbReference type="InterPro" id="IPR003593">
    <property type="entry name" value="AAA+_ATPase"/>
</dbReference>
<evidence type="ECO:0000313" key="6">
    <source>
        <dbReference type="EMBL" id="TKI60828.1"/>
    </source>
</evidence>
<dbReference type="CDD" id="cd03255">
    <property type="entry name" value="ABC_MJ0796_LolCDE_FtsE"/>
    <property type="match status" value="1"/>
</dbReference>
<evidence type="ECO:0000256" key="4">
    <source>
        <dbReference type="SAM" id="MobiDB-lite"/>
    </source>
</evidence>
<dbReference type="SMART" id="SM00382">
    <property type="entry name" value="AAA"/>
    <property type="match status" value="1"/>
</dbReference>
<comment type="caution">
    <text evidence="6">The sequence shown here is derived from an EMBL/GenBank/DDBJ whole genome shotgun (WGS) entry which is preliminary data.</text>
</comment>
<dbReference type="InterPro" id="IPR017911">
    <property type="entry name" value="MacB-like_ATP-bd"/>
</dbReference>
<evidence type="ECO:0000313" key="7">
    <source>
        <dbReference type="Proteomes" id="UP000307808"/>
    </source>
</evidence>
<gene>
    <name evidence="6" type="ORF">FC770_15090</name>
</gene>
<dbReference type="Proteomes" id="UP000307808">
    <property type="component" value="Unassembled WGS sequence"/>
</dbReference>
<dbReference type="RefSeq" id="WP_137067134.1">
    <property type="nucleotide sequence ID" value="NZ_CP040748.1"/>
</dbReference>
<dbReference type="InterPro" id="IPR015854">
    <property type="entry name" value="ABC_transpr_LolD-like"/>
</dbReference>
<keyword evidence="3 6" id="KW-0067">ATP-binding</keyword>
<evidence type="ECO:0000256" key="1">
    <source>
        <dbReference type="ARBA" id="ARBA00022448"/>
    </source>
</evidence>
<keyword evidence="2" id="KW-0547">Nucleotide-binding</keyword>
<dbReference type="InterPro" id="IPR027417">
    <property type="entry name" value="P-loop_NTPase"/>
</dbReference>
<proteinExistence type="predicted"/>
<keyword evidence="1" id="KW-0813">Transport</keyword>
<dbReference type="GO" id="GO:0016887">
    <property type="term" value="F:ATP hydrolysis activity"/>
    <property type="evidence" value="ECO:0007669"/>
    <property type="project" value="InterPro"/>
</dbReference>
<dbReference type="PROSITE" id="PS50893">
    <property type="entry name" value="ABC_TRANSPORTER_2"/>
    <property type="match status" value="1"/>
</dbReference>
<dbReference type="FunFam" id="3.40.50.300:FF:000032">
    <property type="entry name" value="Export ABC transporter ATP-binding protein"/>
    <property type="match status" value="1"/>
</dbReference>
<dbReference type="PROSITE" id="PS00211">
    <property type="entry name" value="ABC_TRANSPORTER_1"/>
    <property type="match status" value="1"/>
</dbReference>
<evidence type="ECO:0000256" key="3">
    <source>
        <dbReference type="ARBA" id="ARBA00022840"/>
    </source>
</evidence>
<dbReference type="Pfam" id="PF00005">
    <property type="entry name" value="ABC_tran"/>
    <property type="match status" value="1"/>
</dbReference>
<dbReference type="PANTHER" id="PTHR24220">
    <property type="entry name" value="IMPORT ATP-BINDING PROTEIN"/>
    <property type="match status" value="1"/>
</dbReference>
<dbReference type="GO" id="GO:0005886">
    <property type="term" value="C:plasma membrane"/>
    <property type="evidence" value="ECO:0007669"/>
    <property type="project" value="TreeGrafter"/>
</dbReference>
<dbReference type="OrthoDB" id="3176024at2"/>
<organism evidence="6 7">
    <name type="scientific">Nocardioides jishulii</name>
    <dbReference type="NCBI Taxonomy" id="2575440"/>
    <lineage>
        <taxon>Bacteria</taxon>
        <taxon>Bacillati</taxon>
        <taxon>Actinomycetota</taxon>
        <taxon>Actinomycetes</taxon>
        <taxon>Propionibacteriales</taxon>
        <taxon>Nocardioidaceae</taxon>
        <taxon>Nocardioides</taxon>
    </lineage>
</organism>